<dbReference type="GO" id="GO:0004402">
    <property type="term" value="F:histone acetyltransferase activity"/>
    <property type="evidence" value="ECO:0007669"/>
    <property type="project" value="InterPro"/>
</dbReference>
<dbReference type="InterPro" id="IPR017380">
    <property type="entry name" value="Hist_AcTrfase_B-typ_cat-su"/>
</dbReference>
<dbReference type="GO" id="GO:0005634">
    <property type="term" value="C:nucleus"/>
    <property type="evidence" value="ECO:0007669"/>
    <property type="project" value="InterPro"/>
</dbReference>
<reference evidence="1 2" key="1">
    <citation type="journal article" date="2012" name="Genome Biol.">
        <title>Genome and low-iron response of an oceanic diatom adapted to chronic iron limitation.</title>
        <authorList>
            <person name="Lommer M."/>
            <person name="Specht M."/>
            <person name="Roy A.S."/>
            <person name="Kraemer L."/>
            <person name="Andreson R."/>
            <person name="Gutowska M.A."/>
            <person name="Wolf J."/>
            <person name="Bergner S.V."/>
            <person name="Schilhabel M.B."/>
            <person name="Klostermeier U.C."/>
            <person name="Beiko R.G."/>
            <person name="Rosenstiel P."/>
            <person name="Hippler M."/>
            <person name="Laroche J."/>
        </authorList>
    </citation>
    <scope>NUCLEOTIDE SEQUENCE [LARGE SCALE GENOMIC DNA]</scope>
    <source>
        <strain evidence="1 2">CCMP1005</strain>
    </source>
</reference>
<dbReference type="PANTHER" id="PTHR12046">
    <property type="entry name" value="HISTONE ACETYLTRANSFERASE TYPE B CATALYTIC SUBUNIT"/>
    <property type="match status" value="1"/>
</dbReference>
<comment type="caution">
    <text evidence="1">The sequence shown here is derived from an EMBL/GenBank/DDBJ whole genome shotgun (WGS) entry which is preliminary data.</text>
</comment>
<dbReference type="AlphaFoldDB" id="K0RP83"/>
<dbReference type="OrthoDB" id="10253098at2759"/>
<dbReference type="SUPFAM" id="SSF55729">
    <property type="entry name" value="Acyl-CoA N-acyltransferases (Nat)"/>
    <property type="match status" value="1"/>
</dbReference>
<dbReference type="Gene3D" id="3.40.630.30">
    <property type="match status" value="1"/>
</dbReference>
<name>K0RP83_THAOC</name>
<dbReference type="GO" id="GO:0000781">
    <property type="term" value="C:chromosome, telomeric region"/>
    <property type="evidence" value="ECO:0007669"/>
    <property type="project" value="GOC"/>
</dbReference>
<gene>
    <name evidence="1" type="ORF">THAOC_25425</name>
</gene>
<proteinExistence type="predicted"/>
<accession>K0RP83</accession>
<dbReference type="eggNOG" id="KOG2696">
    <property type="taxonomic scope" value="Eukaryota"/>
</dbReference>
<protein>
    <recommendedName>
        <fullName evidence="3">Histone acetyltransferase</fullName>
    </recommendedName>
</protein>
<dbReference type="EMBL" id="AGNL01035075">
    <property type="protein sequence ID" value="EJK54905.1"/>
    <property type="molecule type" value="Genomic_DNA"/>
</dbReference>
<dbReference type="OMA" id="CANAFLR"/>
<dbReference type="GO" id="GO:0031509">
    <property type="term" value="P:subtelomeric heterochromatin formation"/>
    <property type="evidence" value="ECO:0007669"/>
    <property type="project" value="InterPro"/>
</dbReference>
<organism evidence="1 2">
    <name type="scientific">Thalassiosira oceanica</name>
    <name type="common">Marine diatom</name>
    <dbReference type="NCBI Taxonomy" id="159749"/>
    <lineage>
        <taxon>Eukaryota</taxon>
        <taxon>Sar</taxon>
        <taxon>Stramenopiles</taxon>
        <taxon>Ochrophyta</taxon>
        <taxon>Bacillariophyta</taxon>
        <taxon>Coscinodiscophyceae</taxon>
        <taxon>Thalassiosirophycidae</taxon>
        <taxon>Thalassiosirales</taxon>
        <taxon>Thalassiosiraceae</taxon>
        <taxon>Thalassiosira</taxon>
    </lineage>
</organism>
<sequence length="542" mass="60738">MSADDEGNEPVAGLSAASACLVFSSSVSGSEEPAYRPVFTHQIFDGEFIPGWRPLQSAESESKDIYAKWKSDGNSRVLHSSYENITNNSAAGMLWTVCYTDGLCFALRIPTTIKIPQVAINRIEIRADIAPSCEECMVMIKTEREPATKRRKVVSFGADDGDSIEEAAPMPIEEIIRRISKALPPLSAIKVNGQDQSDLLSHGSSFEASKDVSRVYLQSPVGKDIYTYLRGIKWQGTISRHGSLELPKFVLSMADGSDEGVADFHNKVQGLARWFIESADGIDLTDTSNGRWKVVYLFRNHNSTQENGPLLEFVGYATLLAVTSPFRKPKPGTILRICQVVIRPPYHRAGHGSTILQQIHNYANSTQGCEQIVEVNVEDPAPSYQIMRNGVDYGRFVALRAGAKSQPYQSQSLQETAALQNFSYVEKYDVTEKEYYTVSDEDLWAVAEQLKITKRQSHIVLEISKLAEIERWKKQQTSTTEGTSFRREVETNYRLMIKKSLRQYRLEELGACEGGKDGQKALLGQWFEETIAQYRKILKSEQ</sequence>
<evidence type="ECO:0008006" key="3">
    <source>
        <dbReference type="Google" id="ProtNLM"/>
    </source>
</evidence>
<keyword evidence="2" id="KW-1185">Reference proteome</keyword>
<evidence type="ECO:0000313" key="2">
    <source>
        <dbReference type="Proteomes" id="UP000266841"/>
    </source>
</evidence>
<dbReference type="Proteomes" id="UP000266841">
    <property type="component" value="Unassembled WGS sequence"/>
</dbReference>
<dbReference type="InterPro" id="IPR016181">
    <property type="entry name" value="Acyl_CoA_acyltransferase"/>
</dbReference>
<evidence type="ECO:0000313" key="1">
    <source>
        <dbReference type="EMBL" id="EJK54905.1"/>
    </source>
</evidence>